<feature type="transmembrane region" description="Helical" evidence="1">
    <location>
        <begin position="192"/>
        <end position="210"/>
    </location>
</feature>
<sequence length="265" mass="30475">MVRTIKEIHIKEIMKKEQIKEPKIHASYTFVRLLLLRISSIGLYLAAYKNIDCITCFIIELSKHPAFPLLIVYETKSFLDLKEPILKAFVLILLFSTTLVPIIKALLKEIDTNTIFFWFSLCQVIFCIDSVRTSILNKGKSKKKKFSHDKVIPLEESILIPLKTENNGVFGNMAALFGFFGTFSRIDDNTQVLILQAIGFVAYLFVPSFLEKRFVHLSCKKLILVLCSFLIIQYLADQQIFFIFLSITAIVFSFLSLSIELIDKR</sequence>
<reference evidence="3" key="1">
    <citation type="submission" date="2011-05" db="EMBL/GenBank/DDBJ databases">
        <title>The genome sequence of Vittaforma corneae strain ATCC 50505.</title>
        <authorList>
            <consortium name="The Broad Institute Genome Sequencing Platform"/>
            <person name="Cuomo C."/>
            <person name="Didier E."/>
            <person name="Bowers L."/>
            <person name="Young S.K."/>
            <person name="Zeng Q."/>
            <person name="Gargeya S."/>
            <person name="Fitzgerald M."/>
            <person name="Haas B."/>
            <person name="Abouelleil A."/>
            <person name="Alvarado L."/>
            <person name="Arachchi H.M."/>
            <person name="Berlin A."/>
            <person name="Chapman S.B."/>
            <person name="Gearin G."/>
            <person name="Goldberg J."/>
            <person name="Griggs A."/>
            <person name="Gujja S."/>
            <person name="Hansen M."/>
            <person name="Heiman D."/>
            <person name="Howarth C."/>
            <person name="Larimer J."/>
            <person name="Lui A."/>
            <person name="MacDonald P.J.P."/>
            <person name="McCowen C."/>
            <person name="Montmayeur A."/>
            <person name="Murphy C."/>
            <person name="Neiman D."/>
            <person name="Pearson M."/>
            <person name="Priest M."/>
            <person name="Roberts A."/>
            <person name="Saif S."/>
            <person name="Shea T."/>
            <person name="Sisk P."/>
            <person name="Stolte C."/>
            <person name="Sykes S."/>
            <person name="Wortman J."/>
            <person name="Nusbaum C."/>
            <person name="Birren B."/>
        </authorList>
    </citation>
    <scope>NUCLEOTIDE SEQUENCE [LARGE SCALE GENOMIC DNA]</scope>
    <source>
        <strain evidence="3">ATCC 50505</strain>
    </source>
</reference>
<feature type="transmembrane region" description="Helical" evidence="1">
    <location>
        <begin position="85"/>
        <end position="103"/>
    </location>
</feature>
<dbReference type="EMBL" id="JH370132">
    <property type="protein sequence ID" value="ELA42455.1"/>
    <property type="molecule type" value="Genomic_DNA"/>
</dbReference>
<dbReference type="HOGENOM" id="CLU_1050546_0_0_1"/>
<feature type="transmembrane region" description="Helical" evidence="1">
    <location>
        <begin position="241"/>
        <end position="262"/>
    </location>
</feature>
<accession>L2GPL8</accession>
<evidence type="ECO:0000313" key="3">
    <source>
        <dbReference type="Proteomes" id="UP000011082"/>
    </source>
</evidence>
<evidence type="ECO:0000256" key="1">
    <source>
        <dbReference type="SAM" id="Phobius"/>
    </source>
</evidence>
<dbReference type="GeneID" id="19881271"/>
<dbReference type="Proteomes" id="UP000011082">
    <property type="component" value="Unassembled WGS sequence"/>
</dbReference>
<organism evidence="2 3">
    <name type="scientific">Vittaforma corneae (strain ATCC 50505)</name>
    <name type="common">Microsporidian parasite</name>
    <name type="synonym">Nosema corneum</name>
    <dbReference type="NCBI Taxonomy" id="993615"/>
    <lineage>
        <taxon>Eukaryota</taxon>
        <taxon>Fungi</taxon>
        <taxon>Fungi incertae sedis</taxon>
        <taxon>Microsporidia</taxon>
        <taxon>Nosematidae</taxon>
        <taxon>Vittaforma</taxon>
    </lineage>
</organism>
<proteinExistence type="predicted"/>
<dbReference type="RefSeq" id="XP_007604006.1">
    <property type="nucleotide sequence ID" value="XM_007603944.1"/>
</dbReference>
<keyword evidence="3" id="KW-1185">Reference proteome</keyword>
<dbReference type="VEuPathDB" id="MicrosporidiaDB:VICG_00554"/>
<dbReference type="InParanoid" id="L2GPL8"/>
<keyword evidence="1" id="KW-0812">Transmembrane</keyword>
<keyword evidence="1" id="KW-1133">Transmembrane helix</keyword>
<protein>
    <submittedName>
        <fullName evidence="2">Uncharacterized protein</fullName>
    </submittedName>
</protein>
<evidence type="ECO:0000313" key="2">
    <source>
        <dbReference type="EMBL" id="ELA42455.1"/>
    </source>
</evidence>
<feature type="transmembrane region" description="Helical" evidence="1">
    <location>
        <begin position="115"/>
        <end position="135"/>
    </location>
</feature>
<dbReference type="AlphaFoldDB" id="L2GPL8"/>
<name>L2GPL8_VITCO</name>
<dbReference type="OrthoDB" id="196709at2759"/>
<keyword evidence="1" id="KW-0472">Membrane</keyword>
<gene>
    <name evidence="2" type="ORF">VICG_00554</name>
</gene>
<feature type="transmembrane region" description="Helical" evidence="1">
    <location>
        <begin position="217"/>
        <end position="235"/>
    </location>
</feature>